<reference evidence="2 3" key="1">
    <citation type="submission" date="2020-04" db="EMBL/GenBank/DDBJ databases">
        <title>Perkinsus chesapeaki whole genome sequence.</title>
        <authorList>
            <person name="Bogema D.R."/>
        </authorList>
    </citation>
    <scope>NUCLEOTIDE SEQUENCE [LARGE SCALE GENOMIC DNA]</scope>
    <source>
        <strain evidence="2">ATCC PRA-425</strain>
    </source>
</reference>
<dbReference type="AlphaFoldDB" id="A0A7J6L2T5"/>
<sequence>MTLKPSAELGEMPTRGVYLHDVTRRWYLLRTSKPSDESYRLSKPVESLDEFLSHSWSGSPFWKHMTLVTVLYVKFGYIAMLLTVIPLSVGIYFLPAYKREAVVATEVLGVFAMFLGMWFGYLIPSRTNKKMVFLDKCCIPQVDEKAKREGLKNMEAYLNRSDTLLILWTPEYFSRLWCVFEYANFLHIHNVSSIRCYSILTSRLAHLIAMVEILGLLVIEVLYIPTPCEELMKSWTPPIVFFLFEVFMSVGVCLIVLLYFVPAKLALKKQVQRFSVDEAECTFSEDTEMLRLRINEWYGSDRSFNDCVRNSWSCMRSMMRKREDALPREVAGVVMFPYILVFWPRLAASLSSFSLEVDLGYSWYIILRDTITVSILLMCRTPLFTVASYRLVRAFGSETFLGRSIILLIILLLGISYGALMFVSGQAAFFLFDSPTVLLFAVRPCAWIMVVLPFITLGLLKWTHFSA</sequence>
<dbReference type="InterPro" id="IPR035897">
    <property type="entry name" value="Toll_tir_struct_dom_sf"/>
</dbReference>
<keyword evidence="1" id="KW-1133">Transmembrane helix</keyword>
<name>A0A7J6L2T5_PERCH</name>
<comment type="caution">
    <text evidence="2">The sequence shown here is derived from an EMBL/GenBank/DDBJ whole genome shotgun (WGS) entry which is preliminary data.</text>
</comment>
<proteinExistence type="predicted"/>
<feature type="transmembrane region" description="Helical" evidence="1">
    <location>
        <begin position="325"/>
        <end position="343"/>
    </location>
</feature>
<feature type="transmembrane region" description="Helical" evidence="1">
    <location>
        <begin position="71"/>
        <end position="95"/>
    </location>
</feature>
<keyword evidence="3" id="KW-1185">Reference proteome</keyword>
<dbReference type="OrthoDB" id="420448at2759"/>
<feature type="transmembrane region" description="Helical" evidence="1">
    <location>
        <begin position="204"/>
        <end position="224"/>
    </location>
</feature>
<feature type="transmembrane region" description="Helical" evidence="1">
    <location>
        <begin position="363"/>
        <end position="384"/>
    </location>
</feature>
<evidence type="ECO:0000313" key="2">
    <source>
        <dbReference type="EMBL" id="KAF4653484.1"/>
    </source>
</evidence>
<evidence type="ECO:0000256" key="1">
    <source>
        <dbReference type="SAM" id="Phobius"/>
    </source>
</evidence>
<organism evidence="2 3">
    <name type="scientific">Perkinsus chesapeaki</name>
    <name type="common">Clam parasite</name>
    <name type="synonym">Perkinsus andrewsi</name>
    <dbReference type="NCBI Taxonomy" id="330153"/>
    <lineage>
        <taxon>Eukaryota</taxon>
        <taxon>Sar</taxon>
        <taxon>Alveolata</taxon>
        <taxon>Perkinsozoa</taxon>
        <taxon>Perkinsea</taxon>
        <taxon>Perkinsida</taxon>
        <taxon>Perkinsidae</taxon>
        <taxon>Perkinsus</taxon>
    </lineage>
</organism>
<keyword evidence="1" id="KW-0812">Transmembrane</keyword>
<feature type="transmembrane region" description="Helical" evidence="1">
    <location>
        <begin position="239"/>
        <end position="261"/>
    </location>
</feature>
<keyword evidence="1" id="KW-0472">Membrane</keyword>
<gene>
    <name evidence="2" type="ORF">FOL47_010494</name>
</gene>
<accession>A0A7J6L2T5</accession>
<evidence type="ECO:0000313" key="3">
    <source>
        <dbReference type="Proteomes" id="UP000591131"/>
    </source>
</evidence>
<feature type="transmembrane region" description="Helical" evidence="1">
    <location>
        <begin position="101"/>
        <end position="123"/>
    </location>
</feature>
<dbReference type="EMBL" id="JAAPAO010000816">
    <property type="protein sequence ID" value="KAF4653484.1"/>
    <property type="molecule type" value="Genomic_DNA"/>
</dbReference>
<feature type="transmembrane region" description="Helical" evidence="1">
    <location>
        <begin position="438"/>
        <end position="460"/>
    </location>
</feature>
<dbReference type="Proteomes" id="UP000591131">
    <property type="component" value="Unassembled WGS sequence"/>
</dbReference>
<feature type="transmembrane region" description="Helical" evidence="1">
    <location>
        <begin position="405"/>
        <end position="432"/>
    </location>
</feature>
<dbReference type="SUPFAM" id="SSF52200">
    <property type="entry name" value="Toll/Interleukin receptor TIR domain"/>
    <property type="match status" value="1"/>
</dbReference>
<protein>
    <submittedName>
        <fullName evidence="2">Uncharacterized protein</fullName>
    </submittedName>
</protein>